<dbReference type="GO" id="GO:0016887">
    <property type="term" value="F:ATP hydrolysis activity"/>
    <property type="evidence" value="ECO:0007669"/>
    <property type="project" value="InterPro"/>
</dbReference>
<keyword evidence="5" id="KW-1278">Translocase</keyword>
<evidence type="ECO:0000313" key="8">
    <source>
        <dbReference type="EMBL" id="SFI60441.1"/>
    </source>
</evidence>
<dbReference type="GO" id="GO:0015594">
    <property type="term" value="F:ABC-type putrescine transporter activity"/>
    <property type="evidence" value="ECO:0007669"/>
    <property type="project" value="InterPro"/>
</dbReference>
<evidence type="ECO:0000256" key="2">
    <source>
        <dbReference type="ARBA" id="ARBA00022475"/>
    </source>
</evidence>
<dbReference type="InterPro" id="IPR008995">
    <property type="entry name" value="Mo/tungstate-bd_C_term_dom"/>
</dbReference>
<dbReference type="InterPro" id="IPR050093">
    <property type="entry name" value="ABC_SmlMolc_Importer"/>
</dbReference>
<evidence type="ECO:0000256" key="1">
    <source>
        <dbReference type="ARBA" id="ARBA00022448"/>
    </source>
</evidence>
<dbReference type="Gene3D" id="3.40.50.300">
    <property type="entry name" value="P-loop containing nucleotide triphosphate hydrolases"/>
    <property type="match status" value="1"/>
</dbReference>
<dbReference type="InterPro" id="IPR003593">
    <property type="entry name" value="AAA+_ATPase"/>
</dbReference>
<dbReference type="InterPro" id="IPR013611">
    <property type="entry name" value="Transp-assoc_OB_typ2"/>
</dbReference>
<evidence type="ECO:0000256" key="6">
    <source>
        <dbReference type="ARBA" id="ARBA00023136"/>
    </source>
</evidence>
<evidence type="ECO:0000313" key="9">
    <source>
        <dbReference type="Proteomes" id="UP000182737"/>
    </source>
</evidence>
<keyword evidence="6" id="KW-0472">Membrane</keyword>
<gene>
    <name evidence="8" type="ORF">SAMN04487775_10375</name>
</gene>
<keyword evidence="1" id="KW-0813">Transport</keyword>
<organism evidence="8 9">
    <name type="scientific">Treponema bryantii</name>
    <dbReference type="NCBI Taxonomy" id="163"/>
    <lineage>
        <taxon>Bacteria</taxon>
        <taxon>Pseudomonadati</taxon>
        <taxon>Spirochaetota</taxon>
        <taxon>Spirochaetia</taxon>
        <taxon>Spirochaetales</taxon>
        <taxon>Treponemataceae</taxon>
        <taxon>Treponema</taxon>
    </lineage>
</organism>
<keyword evidence="2" id="KW-1003">Cell membrane</keyword>
<dbReference type="InterPro" id="IPR017871">
    <property type="entry name" value="ABC_transporter-like_CS"/>
</dbReference>
<dbReference type="EMBL" id="FORI01000003">
    <property type="protein sequence ID" value="SFI60441.1"/>
    <property type="molecule type" value="Genomic_DNA"/>
</dbReference>
<dbReference type="PROSITE" id="PS00211">
    <property type="entry name" value="ABC_TRANSPORTER_1"/>
    <property type="match status" value="1"/>
</dbReference>
<dbReference type="PROSITE" id="PS50893">
    <property type="entry name" value="ABC_TRANSPORTER_2"/>
    <property type="match status" value="1"/>
</dbReference>
<dbReference type="SMART" id="SM00382">
    <property type="entry name" value="AAA"/>
    <property type="match status" value="1"/>
</dbReference>
<evidence type="ECO:0000256" key="5">
    <source>
        <dbReference type="ARBA" id="ARBA00022967"/>
    </source>
</evidence>
<evidence type="ECO:0000259" key="7">
    <source>
        <dbReference type="PROSITE" id="PS50893"/>
    </source>
</evidence>
<accession>A0A1I3JJL8</accession>
<dbReference type="Pfam" id="PF08402">
    <property type="entry name" value="TOBE_2"/>
    <property type="match status" value="1"/>
</dbReference>
<dbReference type="AlphaFoldDB" id="A0A1I3JJL8"/>
<dbReference type="GO" id="GO:0043190">
    <property type="term" value="C:ATP-binding cassette (ABC) transporter complex"/>
    <property type="evidence" value="ECO:0007669"/>
    <property type="project" value="InterPro"/>
</dbReference>
<dbReference type="InterPro" id="IPR027417">
    <property type="entry name" value="P-loop_NTPase"/>
</dbReference>
<dbReference type="PANTHER" id="PTHR42781">
    <property type="entry name" value="SPERMIDINE/PUTRESCINE IMPORT ATP-BINDING PROTEIN POTA"/>
    <property type="match status" value="1"/>
</dbReference>
<dbReference type="FunFam" id="3.40.50.300:FF:000042">
    <property type="entry name" value="Maltose/maltodextrin ABC transporter, ATP-binding protein"/>
    <property type="match status" value="1"/>
</dbReference>
<dbReference type="SUPFAM" id="SSF52540">
    <property type="entry name" value="P-loop containing nucleoside triphosphate hydrolases"/>
    <property type="match status" value="1"/>
</dbReference>
<keyword evidence="4 8" id="KW-0067">ATP-binding</keyword>
<name>A0A1I3JJL8_9SPIR</name>
<evidence type="ECO:0000256" key="4">
    <source>
        <dbReference type="ARBA" id="ARBA00022840"/>
    </source>
</evidence>
<dbReference type="Pfam" id="PF00005">
    <property type="entry name" value="ABC_tran"/>
    <property type="match status" value="1"/>
</dbReference>
<dbReference type="CDD" id="cd03300">
    <property type="entry name" value="ABC_PotA_N"/>
    <property type="match status" value="1"/>
</dbReference>
<dbReference type="Gene3D" id="2.40.50.100">
    <property type="match status" value="1"/>
</dbReference>
<dbReference type="GO" id="GO:0005524">
    <property type="term" value="F:ATP binding"/>
    <property type="evidence" value="ECO:0007669"/>
    <property type="project" value="UniProtKB-KW"/>
</dbReference>
<proteinExistence type="predicted"/>
<dbReference type="RefSeq" id="WP_074930929.1">
    <property type="nucleotide sequence ID" value="NZ_FORI01000003.1"/>
</dbReference>
<dbReference type="SUPFAM" id="SSF50331">
    <property type="entry name" value="MOP-like"/>
    <property type="match status" value="1"/>
</dbReference>
<reference evidence="9" key="1">
    <citation type="submission" date="2016-10" db="EMBL/GenBank/DDBJ databases">
        <authorList>
            <person name="Varghese N."/>
            <person name="Submissions S."/>
        </authorList>
    </citation>
    <scope>NUCLEOTIDE SEQUENCE [LARGE SCALE GENOMIC DNA]</scope>
    <source>
        <strain evidence="9">XBD1002</strain>
    </source>
</reference>
<dbReference type="InterPro" id="IPR017879">
    <property type="entry name" value="PotA_ATP-bd"/>
</dbReference>
<evidence type="ECO:0000256" key="3">
    <source>
        <dbReference type="ARBA" id="ARBA00022741"/>
    </source>
</evidence>
<keyword evidence="9" id="KW-1185">Reference proteome</keyword>
<dbReference type="InterPro" id="IPR003439">
    <property type="entry name" value="ABC_transporter-like_ATP-bd"/>
</dbReference>
<protein>
    <submittedName>
        <fullName evidence="8">Spermidine/putrescine transport system ATP-binding protein</fullName>
    </submittedName>
</protein>
<dbReference type="PANTHER" id="PTHR42781:SF4">
    <property type="entry name" value="SPERMIDINE_PUTRESCINE IMPORT ATP-BINDING PROTEIN POTA"/>
    <property type="match status" value="1"/>
</dbReference>
<feature type="domain" description="ABC transporter" evidence="7">
    <location>
        <begin position="6"/>
        <end position="236"/>
    </location>
</feature>
<dbReference type="OrthoDB" id="9802264at2"/>
<dbReference type="Proteomes" id="UP000182737">
    <property type="component" value="Unassembled WGS sequence"/>
</dbReference>
<keyword evidence="3" id="KW-0547">Nucleotide-binding</keyword>
<sequence length="396" mass="44251">MKGSQVTIDHVSKRFGDFVALDDINFTIEPGEFFSLLGPSGCGKTTLLRIIAGFESPDDGVVLFDDKNVIPLSPDKRASNTVFQTYALFPHMTVYENVAFSLRLKKLPKDEIDKKVREYVHLVQLDQHINKKPNQLSGGQKQRVAIARALINEPKVLLLDEPLSALDAKLRANLLIDLDRLHDQIGITFIYVTHDQSEALSVSDRIAVMNAGHVLQIGTPYEIYESPATQFVAQFIGETNLFDAEVVDCVPHKDAAGNDDFMATLSVPELGKQAPLATDTAAEAALDRFMQVTDYEHTDKGQKVAFTIRPEKIRITLEPPSTGGRTDINVFSGIVEEPIYSGFQSKFYVKLDTGKIIKVFKQHTDYMDDGPVIQWKDRVYVSWSAEDAYIVEDINK</sequence>